<keyword evidence="3" id="KW-1185">Reference proteome</keyword>
<evidence type="ECO:0000313" key="3">
    <source>
        <dbReference type="Proteomes" id="UP001235547"/>
    </source>
</evidence>
<accession>A0ABY8CTA8</accession>
<protein>
    <submittedName>
        <fullName evidence="2">AzlD domain-containing protein</fullName>
    </submittedName>
</protein>
<sequence length="101" mass="10040">MTLDPNAFLAIMAMATATVLTRVAGLVLIRFVAIGPQQKRALEAIPPAVLMAVIAPTALATGPAESLAALATALAATRLPLLAAVAAGVFVVAIARALIGA</sequence>
<keyword evidence="1" id="KW-1133">Transmembrane helix</keyword>
<organism evidence="2 3">
    <name type="scientific">Sinorhizobium numidicum</name>
    <dbReference type="NCBI Taxonomy" id="680248"/>
    <lineage>
        <taxon>Bacteria</taxon>
        <taxon>Pseudomonadati</taxon>
        <taxon>Pseudomonadota</taxon>
        <taxon>Alphaproteobacteria</taxon>
        <taxon>Hyphomicrobiales</taxon>
        <taxon>Rhizobiaceae</taxon>
        <taxon>Sinorhizobium/Ensifer group</taxon>
        <taxon>Sinorhizobium</taxon>
    </lineage>
</organism>
<name>A0ABY8CTA8_9HYPH</name>
<feature type="transmembrane region" description="Helical" evidence="1">
    <location>
        <begin position="6"/>
        <end position="29"/>
    </location>
</feature>
<evidence type="ECO:0000256" key="1">
    <source>
        <dbReference type="SAM" id="Phobius"/>
    </source>
</evidence>
<proteinExistence type="predicted"/>
<dbReference type="RefSeq" id="WP_280732629.1">
    <property type="nucleotide sequence ID" value="NZ_CP120368.1"/>
</dbReference>
<dbReference type="InterPro" id="IPR008407">
    <property type="entry name" value="Brnchd-chn_aa_trnsp_AzlD"/>
</dbReference>
<dbReference type="Proteomes" id="UP001235547">
    <property type="component" value="Chromosome 1"/>
</dbReference>
<dbReference type="EMBL" id="CP120371">
    <property type="protein sequence ID" value="WEX81874.1"/>
    <property type="molecule type" value="Genomic_DNA"/>
</dbReference>
<evidence type="ECO:0000313" key="2">
    <source>
        <dbReference type="EMBL" id="WEX81874.1"/>
    </source>
</evidence>
<feature type="transmembrane region" description="Helical" evidence="1">
    <location>
        <begin position="79"/>
        <end position="99"/>
    </location>
</feature>
<dbReference type="Pfam" id="PF05437">
    <property type="entry name" value="AzlD"/>
    <property type="match status" value="1"/>
</dbReference>
<feature type="transmembrane region" description="Helical" evidence="1">
    <location>
        <begin position="41"/>
        <end position="59"/>
    </location>
</feature>
<keyword evidence="1" id="KW-0812">Transmembrane</keyword>
<reference evidence="2 3" key="1">
    <citation type="submission" date="2023-03" db="EMBL/GenBank/DDBJ databases">
        <authorList>
            <person name="Kaur S."/>
            <person name="Espinosa-Saiz D."/>
            <person name="Velazquez E."/>
            <person name="Menendez E."/>
            <person name="diCenzo G.C."/>
        </authorList>
    </citation>
    <scope>NUCLEOTIDE SEQUENCE [LARGE SCALE GENOMIC DNA]</scope>
    <source>
        <strain evidence="2 3">LMG 27395</strain>
    </source>
</reference>
<keyword evidence="1" id="KW-0472">Membrane</keyword>
<gene>
    <name evidence="2" type="ORF">PYH38_004085</name>
</gene>